<comment type="caution">
    <text evidence="6">The sequence shown here is derived from an EMBL/GenBank/DDBJ whole genome shotgun (WGS) entry which is preliminary data.</text>
</comment>
<feature type="transmembrane region" description="Helical" evidence="4">
    <location>
        <begin position="323"/>
        <end position="345"/>
    </location>
</feature>
<feature type="transmembrane region" description="Helical" evidence="4">
    <location>
        <begin position="273"/>
        <end position="290"/>
    </location>
</feature>
<keyword evidence="4" id="KW-1133">Transmembrane helix</keyword>
<feature type="transmembrane region" description="Helical" evidence="4">
    <location>
        <begin position="231"/>
        <end position="253"/>
    </location>
</feature>
<comment type="subcellular location">
    <subcellularLocation>
        <location evidence="1">Membrane</location>
        <topology evidence="1">Multi-pass membrane protein</topology>
    </subcellularLocation>
</comment>
<dbReference type="AlphaFoldDB" id="A0A2T9Y227"/>
<feature type="transmembrane region" description="Helical" evidence="4">
    <location>
        <begin position="357"/>
        <end position="380"/>
    </location>
</feature>
<dbReference type="Pfam" id="PF07690">
    <property type="entry name" value="MFS_1"/>
    <property type="match status" value="1"/>
</dbReference>
<dbReference type="SUPFAM" id="SSF103473">
    <property type="entry name" value="MFS general substrate transporter"/>
    <property type="match status" value="1"/>
</dbReference>
<evidence type="ECO:0000313" key="7">
    <source>
        <dbReference type="Proteomes" id="UP000245609"/>
    </source>
</evidence>
<evidence type="ECO:0000256" key="4">
    <source>
        <dbReference type="SAM" id="Phobius"/>
    </source>
</evidence>
<dbReference type="InterPro" id="IPR011701">
    <property type="entry name" value="MFS"/>
</dbReference>
<name>A0A2T9Y227_9FUNG</name>
<dbReference type="PANTHER" id="PTHR11360:SF284">
    <property type="entry name" value="EG:103B4.3 PROTEIN-RELATED"/>
    <property type="match status" value="1"/>
</dbReference>
<keyword evidence="4" id="KW-0812">Transmembrane</keyword>
<feature type="transmembrane region" description="Helical" evidence="4">
    <location>
        <begin position="191"/>
        <end position="210"/>
    </location>
</feature>
<accession>A0A2T9Y227</accession>
<dbReference type="GO" id="GO:0016020">
    <property type="term" value="C:membrane"/>
    <property type="evidence" value="ECO:0007669"/>
    <property type="project" value="UniProtKB-SubCell"/>
</dbReference>
<proteinExistence type="inferred from homology"/>
<feature type="transmembrane region" description="Helical" evidence="4">
    <location>
        <begin position="73"/>
        <end position="94"/>
    </location>
</feature>
<dbReference type="InterPro" id="IPR036259">
    <property type="entry name" value="MFS_trans_sf"/>
</dbReference>
<dbReference type="PROSITE" id="PS50850">
    <property type="entry name" value="MFS"/>
    <property type="match status" value="1"/>
</dbReference>
<dbReference type="PANTHER" id="PTHR11360">
    <property type="entry name" value="MONOCARBOXYLATE TRANSPORTER"/>
    <property type="match status" value="1"/>
</dbReference>
<dbReference type="EMBL" id="MBFS01003495">
    <property type="protein sequence ID" value="PVU86363.1"/>
    <property type="molecule type" value="Genomic_DNA"/>
</dbReference>
<evidence type="ECO:0000313" key="6">
    <source>
        <dbReference type="EMBL" id="PVU86363.1"/>
    </source>
</evidence>
<evidence type="ECO:0000256" key="2">
    <source>
        <dbReference type="ARBA" id="ARBA00006727"/>
    </source>
</evidence>
<feature type="region of interest" description="Disordered" evidence="3">
    <location>
        <begin position="1"/>
        <end position="21"/>
    </location>
</feature>
<dbReference type="InterPro" id="IPR020846">
    <property type="entry name" value="MFS_dom"/>
</dbReference>
<dbReference type="GO" id="GO:0022857">
    <property type="term" value="F:transmembrane transporter activity"/>
    <property type="evidence" value="ECO:0007669"/>
    <property type="project" value="InterPro"/>
</dbReference>
<feature type="transmembrane region" description="Helical" evidence="4">
    <location>
        <begin position="297"/>
        <end position="317"/>
    </location>
</feature>
<protein>
    <recommendedName>
        <fullName evidence="5">Major facilitator superfamily (MFS) profile domain-containing protein</fullName>
    </recommendedName>
</protein>
<sequence length="426" mass="45700">MSEKGSYKVPSNGDFSDHLSDPSIPAPDGKRAFLIMFFCVLINVATTGVSNSFPVYQTYYLEKFGEGNGSSIGWIGTILLAAMLLFSIVASPIIAKIGYKYTCLLGGFIGAVGLLLASFSSKIWQLALTNGLLFGFGTALPFLCAVTMISMWFDKYRGLGMGLINSGGGIGGIILSPIIKWLIKDYSFATSMRVICVFVFVAVGISAIFLKRRIPESGETIVFDTKAVYDPFVFLIGISTLFGDIAYTIPLYYLPTIVLNRGGSDSASTTSVMLANIGNITGSIAMGFLADKIGEMNIIIIADVLVAILVPAIWQGTHNVSSIQGLSFCYGFLSAAFLSIVPSILGRHYDHERAPGVISVLFVYVAIGLIIGGPIAGAVWDRCVKINNYAPLSIMCAAGFFVSALLLVVAQIYIRKKNRGKFGFNL</sequence>
<dbReference type="InterPro" id="IPR050327">
    <property type="entry name" value="Proton-linked_MCT"/>
</dbReference>
<keyword evidence="4" id="KW-0472">Membrane</keyword>
<evidence type="ECO:0000256" key="3">
    <source>
        <dbReference type="SAM" id="MobiDB-lite"/>
    </source>
</evidence>
<feature type="transmembrane region" description="Helical" evidence="4">
    <location>
        <begin position="392"/>
        <end position="414"/>
    </location>
</feature>
<feature type="transmembrane region" description="Helical" evidence="4">
    <location>
        <begin position="101"/>
        <end position="120"/>
    </location>
</feature>
<dbReference type="OrthoDB" id="5667at2759"/>
<comment type="similarity">
    <text evidence="2">Belongs to the major facilitator superfamily. Monocarboxylate porter (TC 2.A.1.13) family.</text>
</comment>
<dbReference type="Proteomes" id="UP000245609">
    <property type="component" value="Unassembled WGS sequence"/>
</dbReference>
<evidence type="ECO:0000259" key="5">
    <source>
        <dbReference type="PROSITE" id="PS50850"/>
    </source>
</evidence>
<feature type="domain" description="Major facilitator superfamily (MFS) profile" evidence="5">
    <location>
        <begin position="32"/>
        <end position="415"/>
    </location>
</feature>
<feature type="transmembrane region" description="Helical" evidence="4">
    <location>
        <begin position="32"/>
        <end position="53"/>
    </location>
</feature>
<organism evidence="6 7">
    <name type="scientific">Smittium megazygosporum</name>
    <dbReference type="NCBI Taxonomy" id="133381"/>
    <lineage>
        <taxon>Eukaryota</taxon>
        <taxon>Fungi</taxon>
        <taxon>Fungi incertae sedis</taxon>
        <taxon>Zoopagomycota</taxon>
        <taxon>Kickxellomycotina</taxon>
        <taxon>Harpellomycetes</taxon>
        <taxon>Harpellales</taxon>
        <taxon>Legeriomycetaceae</taxon>
        <taxon>Smittium</taxon>
    </lineage>
</organism>
<gene>
    <name evidence="6" type="ORF">BB560_006746</name>
</gene>
<keyword evidence="7" id="KW-1185">Reference proteome</keyword>
<feature type="transmembrane region" description="Helical" evidence="4">
    <location>
        <begin position="132"/>
        <end position="153"/>
    </location>
</feature>
<feature type="transmembrane region" description="Helical" evidence="4">
    <location>
        <begin position="160"/>
        <end position="179"/>
    </location>
</feature>
<evidence type="ECO:0000256" key="1">
    <source>
        <dbReference type="ARBA" id="ARBA00004141"/>
    </source>
</evidence>
<dbReference type="Gene3D" id="1.20.1250.20">
    <property type="entry name" value="MFS general substrate transporter like domains"/>
    <property type="match status" value="2"/>
</dbReference>
<reference evidence="6 7" key="1">
    <citation type="journal article" date="2018" name="MBio">
        <title>Comparative Genomics Reveals the Core Gene Toolbox for the Fungus-Insect Symbiosis.</title>
        <authorList>
            <person name="Wang Y."/>
            <person name="Stata M."/>
            <person name="Wang W."/>
            <person name="Stajich J.E."/>
            <person name="White M.M."/>
            <person name="Moncalvo J.M."/>
        </authorList>
    </citation>
    <scope>NUCLEOTIDE SEQUENCE [LARGE SCALE GENOMIC DNA]</scope>
    <source>
        <strain evidence="6 7">SC-DP-2</strain>
    </source>
</reference>